<dbReference type="GO" id="GO:0016787">
    <property type="term" value="F:hydrolase activity"/>
    <property type="evidence" value="ECO:0007669"/>
    <property type="project" value="UniProtKB-KW"/>
</dbReference>
<evidence type="ECO:0000256" key="7">
    <source>
        <dbReference type="ARBA" id="ARBA00023242"/>
    </source>
</evidence>
<protein>
    <recommendedName>
        <fullName evidence="8">DDE Tnp4 domain-containing protein</fullName>
    </recommendedName>
</protein>
<organism evidence="9">
    <name type="scientific">Arundo donax</name>
    <name type="common">Giant reed</name>
    <name type="synonym">Donax arundinaceus</name>
    <dbReference type="NCBI Taxonomy" id="35708"/>
    <lineage>
        <taxon>Eukaryota</taxon>
        <taxon>Viridiplantae</taxon>
        <taxon>Streptophyta</taxon>
        <taxon>Embryophyta</taxon>
        <taxon>Tracheophyta</taxon>
        <taxon>Spermatophyta</taxon>
        <taxon>Magnoliopsida</taxon>
        <taxon>Liliopsida</taxon>
        <taxon>Poales</taxon>
        <taxon>Poaceae</taxon>
        <taxon>PACMAD clade</taxon>
        <taxon>Arundinoideae</taxon>
        <taxon>Arundineae</taxon>
        <taxon>Arundo</taxon>
    </lineage>
</organism>
<dbReference type="GO" id="GO:0004518">
    <property type="term" value="F:nuclease activity"/>
    <property type="evidence" value="ECO:0007669"/>
    <property type="project" value="UniProtKB-KW"/>
</dbReference>
<dbReference type="EMBL" id="GBRH01174655">
    <property type="protein sequence ID" value="JAE23241.1"/>
    <property type="molecule type" value="Transcribed_RNA"/>
</dbReference>
<comment type="subcellular location">
    <subcellularLocation>
        <location evidence="2">Nucleus</location>
    </subcellularLocation>
</comment>
<evidence type="ECO:0000259" key="8">
    <source>
        <dbReference type="Pfam" id="PF13359"/>
    </source>
</evidence>
<dbReference type="Pfam" id="PF13359">
    <property type="entry name" value="DDE_Tnp_4"/>
    <property type="match status" value="1"/>
</dbReference>
<dbReference type="PANTHER" id="PTHR22930">
    <property type="match status" value="1"/>
</dbReference>
<sequence length="113" mass="12947">MKFVYVLAGWEGSASDSRVLRDAMSREDSFAVPSGKYYLVDVGYTNGPGFLAPYRSTRYHLNEWASQGNNPSTARELFNLRHATARNVIERTFGLLKMRWAILRSNSYFDLKN</sequence>
<evidence type="ECO:0000256" key="4">
    <source>
        <dbReference type="ARBA" id="ARBA00022722"/>
    </source>
</evidence>
<comment type="cofactor">
    <cofactor evidence="1">
        <name>a divalent metal cation</name>
        <dbReference type="ChEBI" id="CHEBI:60240"/>
    </cofactor>
</comment>
<dbReference type="AlphaFoldDB" id="A0A0A9GL14"/>
<evidence type="ECO:0000256" key="2">
    <source>
        <dbReference type="ARBA" id="ARBA00004123"/>
    </source>
</evidence>
<dbReference type="PANTHER" id="PTHR22930:SF281">
    <property type="entry name" value="NUCLEASE"/>
    <property type="match status" value="1"/>
</dbReference>
<evidence type="ECO:0000313" key="9">
    <source>
        <dbReference type="EMBL" id="JAE23241.1"/>
    </source>
</evidence>
<evidence type="ECO:0000256" key="1">
    <source>
        <dbReference type="ARBA" id="ARBA00001968"/>
    </source>
</evidence>
<evidence type="ECO:0000256" key="3">
    <source>
        <dbReference type="ARBA" id="ARBA00006958"/>
    </source>
</evidence>
<dbReference type="GO" id="GO:0046872">
    <property type="term" value="F:metal ion binding"/>
    <property type="evidence" value="ECO:0007669"/>
    <property type="project" value="UniProtKB-KW"/>
</dbReference>
<reference evidence="9" key="1">
    <citation type="submission" date="2014-09" db="EMBL/GenBank/DDBJ databases">
        <authorList>
            <person name="Magalhaes I.L.F."/>
            <person name="Oliveira U."/>
            <person name="Santos F.R."/>
            <person name="Vidigal T.H.D.A."/>
            <person name="Brescovit A.D."/>
            <person name="Santos A.J."/>
        </authorList>
    </citation>
    <scope>NUCLEOTIDE SEQUENCE</scope>
    <source>
        <tissue evidence="9">Shoot tissue taken approximately 20 cm above the soil surface</tissue>
    </source>
</reference>
<accession>A0A0A9GL14</accession>
<evidence type="ECO:0000256" key="5">
    <source>
        <dbReference type="ARBA" id="ARBA00022723"/>
    </source>
</evidence>
<reference evidence="9" key="2">
    <citation type="journal article" date="2015" name="Data Brief">
        <title>Shoot transcriptome of the giant reed, Arundo donax.</title>
        <authorList>
            <person name="Barrero R.A."/>
            <person name="Guerrero F.D."/>
            <person name="Moolhuijzen P."/>
            <person name="Goolsby J.A."/>
            <person name="Tidwell J."/>
            <person name="Bellgard S.E."/>
            <person name="Bellgard M.I."/>
        </authorList>
    </citation>
    <scope>NUCLEOTIDE SEQUENCE</scope>
    <source>
        <tissue evidence="9">Shoot tissue taken approximately 20 cm above the soil surface</tissue>
    </source>
</reference>
<evidence type="ECO:0000256" key="6">
    <source>
        <dbReference type="ARBA" id="ARBA00022801"/>
    </source>
</evidence>
<dbReference type="GO" id="GO:0005634">
    <property type="term" value="C:nucleus"/>
    <property type="evidence" value="ECO:0007669"/>
    <property type="project" value="UniProtKB-SubCell"/>
</dbReference>
<dbReference type="InterPro" id="IPR027806">
    <property type="entry name" value="HARBI1_dom"/>
</dbReference>
<keyword evidence="6" id="KW-0378">Hydrolase</keyword>
<comment type="similarity">
    <text evidence="3">Belongs to the HARBI1 family.</text>
</comment>
<keyword evidence="4" id="KW-0540">Nuclease</keyword>
<keyword evidence="7" id="KW-0539">Nucleus</keyword>
<dbReference type="InterPro" id="IPR045249">
    <property type="entry name" value="HARBI1-like"/>
</dbReference>
<feature type="domain" description="DDE Tnp4" evidence="8">
    <location>
        <begin position="2"/>
        <end position="105"/>
    </location>
</feature>
<proteinExistence type="inferred from homology"/>
<name>A0A0A9GL14_ARUDO</name>
<keyword evidence="5" id="KW-0479">Metal-binding</keyword>